<evidence type="ECO:0000313" key="1">
    <source>
        <dbReference type="EMBL" id="ETP38989.1"/>
    </source>
</evidence>
<dbReference type="EMBL" id="ANIY01002848">
    <property type="protein sequence ID" value="ETP38989.1"/>
    <property type="molecule type" value="Genomic_DNA"/>
</dbReference>
<accession>W2YYE4</accession>
<organism evidence="1 2">
    <name type="scientific">Phytophthora nicotianae P10297</name>
    <dbReference type="NCBI Taxonomy" id="1317064"/>
    <lineage>
        <taxon>Eukaryota</taxon>
        <taxon>Sar</taxon>
        <taxon>Stramenopiles</taxon>
        <taxon>Oomycota</taxon>
        <taxon>Peronosporomycetes</taxon>
        <taxon>Peronosporales</taxon>
        <taxon>Peronosporaceae</taxon>
        <taxon>Phytophthora</taxon>
    </lineage>
</organism>
<gene>
    <name evidence="1" type="ORF">F442_13522</name>
</gene>
<proteinExistence type="predicted"/>
<evidence type="ECO:0000313" key="2">
    <source>
        <dbReference type="Proteomes" id="UP000018948"/>
    </source>
</evidence>
<reference evidence="1 2" key="1">
    <citation type="submission" date="2013-11" db="EMBL/GenBank/DDBJ databases">
        <title>The Genome Sequence of Phytophthora parasitica P10297.</title>
        <authorList>
            <consortium name="The Broad Institute Genomics Platform"/>
            <person name="Russ C."/>
            <person name="Tyler B."/>
            <person name="Panabieres F."/>
            <person name="Shan W."/>
            <person name="Tripathy S."/>
            <person name="Grunwald N."/>
            <person name="Machado M."/>
            <person name="Johnson C.S."/>
            <person name="Walker B."/>
            <person name="Young S.K."/>
            <person name="Zeng Q."/>
            <person name="Gargeya S."/>
            <person name="Fitzgerald M."/>
            <person name="Haas B."/>
            <person name="Abouelleil A."/>
            <person name="Allen A.W."/>
            <person name="Alvarado L."/>
            <person name="Arachchi H.M."/>
            <person name="Berlin A.M."/>
            <person name="Chapman S.B."/>
            <person name="Gainer-Dewar J."/>
            <person name="Goldberg J."/>
            <person name="Griggs A."/>
            <person name="Gujja S."/>
            <person name="Hansen M."/>
            <person name="Howarth C."/>
            <person name="Imamovic A."/>
            <person name="Ireland A."/>
            <person name="Larimer J."/>
            <person name="McCowan C."/>
            <person name="Murphy C."/>
            <person name="Pearson M."/>
            <person name="Poon T.W."/>
            <person name="Priest M."/>
            <person name="Roberts A."/>
            <person name="Saif S."/>
            <person name="Shea T."/>
            <person name="Sisk P."/>
            <person name="Sykes S."/>
            <person name="Wortman J."/>
            <person name="Nusbaum C."/>
            <person name="Birren B."/>
        </authorList>
    </citation>
    <scope>NUCLEOTIDE SEQUENCE [LARGE SCALE GENOMIC DNA]</scope>
    <source>
        <strain evidence="1 2">P10297</strain>
    </source>
</reference>
<dbReference type="OrthoDB" id="121224at2759"/>
<protein>
    <submittedName>
        <fullName evidence="1">Uncharacterized protein</fullName>
    </submittedName>
</protein>
<name>W2YYE4_PHYNI</name>
<comment type="caution">
    <text evidence="1">The sequence shown here is derived from an EMBL/GenBank/DDBJ whole genome shotgun (WGS) entry which is preliminary data.</text>
</comment>
<dbReference type="AlphaFoldDB" id="W2YYE4"/>
<sequence>MLKETVDVIPLGVTRVEETYAAMISPSARLEPDPQALVRSSVRGTVKDRSVVLVEGIPGTDESFGSLERCAW</sequence>
<dbReference type="Proteomes" id="UP000018948">
    <property type="component" value="Unassembled WGS sequence"/>
</dbReference>